<keyword evidence="2" id="KW-1185">Reference proteome</keyword>
<dbReference type="eggNOG" id="ENOG502SYB6">
    <property type="taxonomic scope" value="Eukaryota"/>
</dbReference>
<dbReference type="GeneID" id="18675904"/>
<dbReference type="Proteomes" id="UP000053630">
    <property type="component" value="Unassembled WGS sequence"/>
</dbReference>
<name>R7SFW0_FOMME</name>
<sequence length="388" mass="43988">MSSTRPNTHRYVVYLPYIDKGRARPFRVSEDADVQDLINEICQYAGYKNALDNQIVDLYKVGVQPDDLGIEPSEKLHERAVDWLRKDPLRNPMQPALSLADYFPSGPARREEKKIDIVVVAESTGVSSSAEGHIDDSEMTGVVNEFLKNLEGRLREHLKSAPWRDTWQAPQGASPEYARFIEELEIPQVEGFPVLLLHNLGDGVVDTKIISQLGDGSSKMIINTSGSGKTRLLLELLATKWGLYFTTLADPANLRLGSTDIHDAIFKWIPKSKGFCEHPKGEFDNNHVQLEPVYRQNREIVTRFSHQILTARVIIFEWFLTTYCAVWQDKDKDPNKAKLHWLSLQLNSRGILGCDVFKDLAKILDDAGDSFIMMDSNKIHERLQGLSK</sequence>
<organism evidence="1 2">
    <name type="scientific">Fomitiporia mediterranea (strain MF3/22)</name>
    <name type="common">Grapevine white-rot fungus</name>
    <dbReference type="NCBI Taxonomy" id="694068"/>
    <lineage>
        <taxon>Eukaryota</taxon>
        <taxon>Fungi</taxon>
        <taxon>Dikarya</taxon>
        <taxon>Basidiomycota</taxon>
        <taxon>Agaricomycotina</taxon>
        <taxon>Agaricomycetes</taxon>
        <taxon>Hymenochaetales</taxon>
        <taxon>Hymenochaetaceae</taxon>
        <taxon>Fomitiporia</taxon>
    </lineage>
</organism>
<evidence type="ECO:0000313" key="1">
    <source>
        <dbReference type="EMBL" id="EJC97603.1"/>
    </source>
</evidence>
<dbReference type="AlphaFoldDB" id="R7SFW0"/>
<dbReference type="EMBL" id="JH717988">
    <property type="protein sequence ID" value="EJC97603.1"/>
    <property type="molecule type" value="Genomic_DNA"/>
</dbReference>
<gene>
    <name evidence="1" type="ORF">FOMMEDRAFT_162765</name>
</gene>
<evidence type="ECO:0000313" key="2">
    <source>
        <dbReference type="Proteomes" id="UP000053630"/>
    </source>
</evidence>
<accession>R7SFW0</accession>
<dbReference type="KEGG" id="fme:FOMMEDRAFT_162765"/>
<reference evidence="2" key="1">
    <citation type="journal article" date="2012" name="Science">
        <title>The Paleozoic origin of enzymatic lignin decomposition reconstructed from 31 fungal genomes.</title>
        <authorList>
            <person name="Floudas D."/>
            <person name="Binder M."/>
            <person name="Riley R."/>
            <person name="Barry K."/>
            <person name="Blanchette R.A."/>
            <person name="Henrissat B."/>
            <person name="Martinez A.T."/>
            <person name="Otillar R."/>
            <person name="Spatafora J.W."/>
            <person name="Yadav J.S."/>
            <person name="Aerts A."/>
            <person name="Benoit I."/>
            <person name="Boyd A."/>
            <person name="Carlson A."/>
            <person name="Copeland A."/>
            <person name="Coutinho P.M."/>
            <person name="de Vries R.P."/>
            <person name="Ferreira P."/>
            <person name="Findley K."/>
            <person name="Foster B."/>
            <person name="Gaskell J."/>
            <person name="Glotzer D."/>
            <person name="Gorecki P."/>
            <person name="Heitman J."/>
            <person name="Hesse C."/>
            <person name="Hori C."/>
            <person name="Igarashi K."/>
            <person name="Jurgens J.A."/>
            <person name="Kallen N."/>
            <person name="Kersten P."/>
            <person name="Kohler A."/>
            <person name="Kuees U."/>
            <person name="Kumar T.K.A."/>
            <person name="Kuo A."/>
            <person name="LaButti K."/>
            <person name="Larrondo L.F."/>
            <person name="Lindquist E."/>
            <person name="Ling A."/>
            <person name="Lombard V."/>
            <person name="Lucas S."/>
            <person name="Lundell T."/>
            <person name="Martin R."/>
            <person name="McLaughlin D.J."/>
            <person name="Morgenstern I."/>
            <person name="Morin E."/>
            <person name="Murat C."/>
            <person name="Nagy L.G."/>
            <person name="Nolan M."/>
            <person name="Ohm R.A."/>
            <person name="Patyshakuliyeva A."/>
            <person name="Rokas A."/>
            <person name="Ruiz-Duenas F.J."/>
            <person name="Sabat G."/>
            <person name="Salamov A."/>
            <person name="Samejima M."/>
            <person name="Schmutz J."/>
            <person name="Slot J.C."/>
            <person name="St John F."/>
            <person name="Stenlid J."/>
            <person name="Sun H."/>
            <person name="Sun S."/>
            <person name="Syed K."/>
            <person name="Tsang A."/>
            <person name="Wiebenga A."/>
            <person name="Young D."/>
            <person name="Pisabarro A."/>
            <person name="Eastwood D.C."/>
            <person name="Martin F."/>
            <person name="Cullen D."/>
            <person name="Grigoriev I.V."/>
            <person name="Hibbett D.S."/>
        </authorList>
    </citation>
    <scope>NUCLEOTIDE SEQUENCE [LARGE SCALE GENOMIC DNA]</scope>
    <source>
        <strain evidence="2">MF3/22</strain>
    </source>
</reference>
<dbReference type="RefSeq" id="XP_007272133.1">
    <property type="nucleotide sequence ID" value="XM_007272071.1"/>
</dbReference>
<proteinExistence type="predicted"/>
<dbReference type="OrthoDB" id="2393824at2759"/>
<protein>
    <submittedName>
        <fullName evidence="1">Uncharacterized protein</fullName>
    </submittedName>
</protein>
<feature type="non-terminal residue" evidence="1">
    <location>
        <position position="388"/>
    </location>
</feature>